<dbReference type="OrthoDB" id="1998276at2"/>
<evidence type="ECO:0000313" key="2">
    <source>
        <dbReference type="Proteomes" id="UP000182624"/>
    </source>
</evidence>
<dbReference type="Proteomes" id="UP000182624">
    <property type="component" value="Unassembled WGS sequence"/>
</dbReference>
<keyword evidence="2" id="KW-1185">Reference proteome</keyword>
<gene>
    <name evidence="1" type="ORF">SAMN04487928_11733</name>
</gene>
<accession>A0A1I5VGS1</accession>
<proteinExistence type="predicted"/>
<dbReference type="RefSeq" id="WP_074888787.1">
    <property type="nucleotide sequence ID" value="NZ_FOXO01000017.1"/>
</dbReference>
<dbReference type="AlphaFoldDB" id="A0A1I5VGS1"/>
<protein>
    <submittedName>
        <fullName evidence="1">Uncharacterized protein</fullName>
    </submittedName>
</protein>
<dbReference type="EMBL" id="FOXO01000017">
    <property type="protein sequence ID" value="SFQ06695.1"/>
    <property type="molecule type" value="Genomic_DNA"/>
</dbReference>
<evidence type="ECO:0000313" key="1">
    <source>
        <dbReference type="EMBL" id="SFQ06695.1"/>
    </source>
</evidence>
<sequence>MSKLKVCLRHISEVFLYEYYCLGDDEYEISDEDTLTPHKEKAKEQLLAGNYSGAQQEWLSAHLENPVDMETILGIILCCKQLGDADGEYSYTTESYNYCCTRAELAAYYRNLGWYYLEKYKPEVSAACYLYSKYFGESQQADAELEFLEKAVGKKVAKKDLPQLQKILKDNKIPTEANPVTLALLYKAAEEAAEGRDKDQALDCYRMVYDLTADKEIGKRIESLESR</sequence>
<organism evidence="1 2">
    <name type="scientific">Butyrivibrio proteoclasticus</name>
    <dbReference type="NCBI Taxonomy" id="43305"/>
    <lineage>
        <taxon>Bacteria</taxon>
        <taxon>Bacillati</taxon>
        <taxon>Bacillota</taxon>
        <taxon>Clostridia</taxon>
        <taxon>Lachnospirales</taxon>
        <taxon>Lachnospiraceae</taxon>
        <taxon>Butyrivibrio</taxon>
    </lineage>
</organism>
<name>A0A1I5VGS1_9FIRM</name>
<reference evidence="2" key="1">
    <citation type="submission" date="2016-10" db="EMBL/GenBank/DDBJ databases">
        <authorList>
            <person name="Varghese N."/>
            <person name="Submissions S."/>
        </authorList>
    </citation>
    <scope>NUCLEOTIDE SEQUENCE [LARGE SCALE GENOMIC DNA]</scope>
    <source>
        <strain evidence="2">P18</strain>
    </source>
</reference>